<sequence length="394" mass="42903">MRGEVEPEPAIEGRIVPRPLDLAAVEEILSDEAAELLQQARSGNTHRAYAGDWARFCEWCAANGASPLPATTTTVLNYIAHLTMGRAPATVERAVSAILSIHTDTAAERPNTRPIRDALRAYRKLRAKAGFRPRRSLPITIEILRAMIEAQPEDTSTGQRNRAILTVGYAAMTHRIELHNLNIEDLTFLREGLEVFIAMSKTDRDARGVSVPLPYGSHPGTCPVRVESAWLEILAERGITSGPVFRAIDKHGRIAGAISDDGAPVRRAGRGDGIHMTPEAINLVVKEAARAADPPHADRYSAHGLRGCGATDAADAGATMSGIWQHGRWSEKSPVMMQYIRHRDKWKNNPMRVGLRTGRRLSAQSDAGAAAPCCSHPGSPMAQVLANRARDIRQ</sequence>
<feature type="domain" description="Tyr recombinase" evidence="4">
    <location>
        <begin position="134"/>
        <end position="352"/>
    </location>
</feature>
<dbReference type="PROSITE" id="PS51898">
    <property type="entry name" value="TYR_RECOMBINASE"/>
    <property type="match status" value="1"/>
</dbReference>
<evidence type="ECO:0000259" key="4">
    <source>
        <dbReference type="PROSITE" id="PS51898"/>
    </source>
</evidence>
<keyword evidence="7" id="KW-1185">Reference proteome</keyword>
<keyword evidence="1 3" id="KW-0238">DNA-binding</keyword>
<evidence type="ECO:0000313" key="6">
    <source>
        <dbReference type="EMBL" id="MEN3541318.1"/>
    </source>
</evidence>
<dbReference type="Proteomes" id="UP001447516">
    <property type="component" value="Unassembled WGS sequence"/>
</dbReference>
<evidence type="ECO:0000256" key="3">
    <source>
        <dbReference type="PROSITE-ProRule" id="PRU01248"/>
    </source>
</evidence>
<dbReference type="PANTHER" id="PTHR34605:SF4">
    <property type="entry name" value="DNA ADENINE METHYLTRANSFERASE"/>
    <property type="match status" value="1"/>
</dbReference>
<dbReference type="InterPro" id="IPR002104">
    <property type="entry name" value="Integrase_catalytic"/>
</dbReference>
<evidence type="ECO:0000313" key="7">
    <source>
        <dbReference type="Proteomes" id="UP001447516"/>
    </source>
</evidence>
<dbReference type="RefSeq" id="WP_346231143.1">
    <property type="nucleotide sequence ID" value="NZ_JBDJAW010000106.1"/>
</dbReference>
<evidence type="ECO:0000256" key="2">
    <source>
        <dbReference type="ARBA" id="ARBA00023172"/>
    </source>
</evidence>
<dbReference type="PANTHER" id="PTHR34605">
    <property type="entry name" value="PHAGE_INTEGRASE DOMAIN-CONTAINING PROTEIN"/>
    <property type="match status" value="1"/>
</dbReference>
<dbReference type="PROSITE" id="PS51900">
    <property type="entry name" value="CB"/>
    <property type="match status" value="1"/>
</dbReference>
<gene>
    <name evidence="6" type="ORF">AAH991_39855</name>
</gene>
<name>A0ABV0B1E7_9ACTN</name>
<dbReference type="Gene3D" id="1.10.150.130">
    <property type="match status" value="1"/>
</dbReference>
<dbReference type="InterPro" id="IPR044068">
    <property type="entry name" value="CB"/>
</dbReference>
<comment type="caution">
    <text evidence="6">The sequence shown here is derived from an EMBL/GenBank/DDBJ whole genome shotgun (WGS) entry which is preliminary data.</text>
</comment>
<dbReference type="InterPro" id="IPR011010">
    <property type="entry name" value="DNA_brk_join_enz"/>
</dbReference>
<protein>
    <submittedName>
        <fullName evidence="6">Integrase</fullName>
    </submittedName>
</protein>
<evidence type="ECO:0000259" key="5">
    <source>
        <dbReference type="PROSITE" id="PS51900"/>
    </source>
</evidence>
<reference evidence="6 7" key="1">
    <citation type="submission" date="2024-05" db="EMBL/GenBank/DDBJ databases">
        <title>Microbispora sp.ZYX-F-249.</title>
        <authorList>
            <person name="Xie H."/>
        </authorList>
    </citation>
    <scope>NUCLEOTIDE SEQUENCE [LARGE SCALE GENOMIC DNA]</scope>
    <source>
        <strain evidence="6 7">ZYX-F-249</strain>
    </source>
</reference>
<proteinExistence type="predicted"/>
<dbReference type="InterPro" id="IPR013762">
    <property type="entry name" value="Integrase-like_cat_sf"/>
</dbReference>
<dbReference type="Gene3D" id="1.10.443.10">
    <property type="entry name" value="Intergrase catalytic core"/>
    <property type="match status" value="1"/>
</dbReference>
<dbReference type="InterPro" id="IPR052925">
    <property type="entry name" value="Phage_Integrase-like_Recomb"/>
</dbReference>
<dbReference type="EMBL" id="JBDJAW010000106">
    <property type="protein sequence ID" value="MEN3541318.1"/>
    <property type="molecule type" value="Genomic_DNA"/>
</dbReference>
<accession>A0ABV0B1E7</accession>
<dbReference type="SUPFAM" id="SSF56349">
    <property type="entry name" value="DNA breaking-rejoining enzymes"/>
    <property type="match status" value="1"/>
</dbReference>
<dbReference type="InterPro" id="IPR010998">
    <property type="entry name" value="Integrase_recombinase_N"/>
</dbReference>
<keyword evidence="2" id="KW-0233">DNA recombination</keyword>
<dbReference type="SUPFAM" id="SSF47823">
    <property type="entry name" value="lambda integrase-like, N-terminal domain"/>
    <property type="match status" value="1"/>
</dbReference>
<evidence type="ECO:0000256" key="1">
    <source>
        <dbReference type="ARBA" id="ARBA00023125"/>
    </source>
</evidence>
<feature type="domain" description="Core-binding (CB)" evidence="5">
    <location>
        <begin position="23"/>
        <end position="106"/>
    </location>
</feature>
<organism evidence="6 7">
    <name type="scientific">Microbispora maris</name>
    <dbReference type="NCBI Taxonomy" id="3144104"/>
    <lineage>
        <taxon>Bacteria</taxon>
        <taxon>Bacillati</taxon>
        <taxon>Actinomycetota</taxon>
        <taxon>Actinomycetes</taxon>
        <taxon>Streptosporangiales</taxon>
        <taxon>Streptosporangiaceae</taxon>
        <taxon>Microbispora</taxon>
    </lineage>
</organism>